<name>A0ABT8HKQ6_MYCAO</name>
<comment type="caution">
    <text evidence="1">The sequence shown here is derived from an EMBL/GenBank/DDBJ whole genome shotgun (WGS) entry which is preliminary data.</text>
</comment>
<evidence type="ECO:0008006" key="3">
    <source>
        <dbReference type="Google" id="ProtNLM"/>
    </source>
</evidence>
<evidence type="ECO:0000313" key="1">
    <source>
        <dbReference type="EMBL" id="MDN4521340.1"/>
    </source>
</evidence>
<proteinExistence type="predicted"/>
<organism evidence="1 2">
    <name type="scientific">Mycolicibacterium austroafricanum</name>
    <name type="common">Mycobacterium austroafricanum</name>
    <dbReference type="NCBI Taxonomy" id="39687"/>
    <lineage>
        <taxon>Bacteria</taxon>
        <taxon>Bacillati</taxon>
        <taxon>Actinomycetota</taxon>
        <taxon>Actinomycetes</taxon>
        <taxon>Mycobacteriales</taxon>
        <taxon>Mycobacteriaceae</taxon>
        <taxon>Mycolicibacterium</taxon>
    </lineage>
</organism>
<keyword evidence="2" id="KW-1185">Reference proteome</keyword>
<dbReference type="RefSeq" id="WP_301161736.1">
    <property type="nucleotide sequence ID" value="NZ_JAUHTC010000091.1"/>
</dbReference>
<sequence length="52" mass="5881">MRLLARLDAFGTDDPDFREGHPEDRCPLCGRPVVEHPCWRHRVAALIAILTG</sequence>
<dbReference type="EMBL" id="JAUHTC010000091">
    <property type="protein sequence ID" value="MDN4521340.1"/>
    <property type="molecule type" value="Genomic_DNA"/>
</dbReference>
<accession>A0ABT8HKQ6</accession>
<reference evidence="1" key="1">
    <citation type="submission" date="2023-07" db="EMBL/GenBank/DDBJ databases">
        <title>Degradation of tert-butanol by M. austroafricanum TBA100.</title>
        <authorList>
            <person name="Helbich S."/>
            <person name="Vainshtein Y."/>
        </authorList>
    </citation>
    <scope>NUCLEOTIDE SEQUENCE</scope>
    <source>
        <strain evidence="1">TBA100</strain>
    </source>
</reference>
<gene>
    <name evidence="1" type="ORF">QYF68_26480</name>
</gene>
<protein>
    <recommendedName>
        <fullName evidence="3">HNH endonuclease</fullName>
    </recommendedName>
</protein>
<evidence type="ECO:0000313" key="2">
    <source>
        <dbReference type="Proteomes" id="UP001172687"/>
    </source>
</evidence>
<dbReference type="Proteomes" id="UP001172687">
    <property type="component" value="Unassembled WGS sequence"/>
</dbReference>